<evidence type="ECO:0000313" key="1">
    <source>
        <dbReference type="EMBL" id="QGW28556.1"/>
    </source>
</evidence>
<proteinExistence type="predicted"/>
<dbReference type="KEGG" id="fls:GLV81_10995"/>
<dbReference type="EMBL" id="CP046566">
    <property type="protein sequence ID" value="QGW28556.1"/>
    <property type="molecule type" value="Genomic_DNA"/>
</dbReference>
<evidence type="ECO:0000313" key="2">
    <source>
        <dbReference type="Proteomes" id="UP000426027"/>
    </source>
</evidence>
<gene>
    <name evidence="1" type="ORF">GLV81_10995</name>
</gene>
<dbReference type="RefSeq" id="WP_157478909.1">
    <property type="nucleotide sequence ID" value="NZ_CP046566.1"/>
</dbReference>
<keyword evidence="2" id="KW-1185">Reference proteome</keyword>
<sequence>MQSTSFEIIGENAFQLVKDTLFYYRQNCHISEYANGLIMAHEDYSFMNGNHGMIVFRLDTSKGSNHLMMEMLVGGMYGGLFKWGEGGSSKRRLNHIAGLLKKLATEKQLQVTQQQTIEVN</sequence>
<dbReference type="AlphaFoldDB" id="A0A6I6G795"/>
<dbReference type="Proteomes" id="UP000426027">
    <property type="component" value="Chromosome"/>
</dbReference>
<name>A0A6I6G795_9BACT</name>
<reference evidence="1 2" key="1">
    <citation type="submission" date="2019-11" db="EMBL/GenBank/DDBJ databases">
        <authorList>
            <person name="Im W.T."/>
        </authorList>
    </citation>
    <scope>NUCLEOTIDE SEQUENCE [LARGE SCALE GENOMIC DNA]</scope>
    <source>
        <strain evidence="1 2">SB-02</strain>
    </source>
</reference>
<accession>A0A6I6G795</accession>
<protein>
    <submittedName>
        <fullName evidence="1">Uncharacterized protein</fullName>
    </submittedName>
</protein>
<organism evidence="1 2">
    <name type="scientific">Phnomibacter ginsenosidimutans</name>
    <dbReference type="NCBI Taxonomy" id="2676868"/>
    <lineage>
        <taxon>Bacteria</taxon>
        <taxon>Pseudomonadati</taxon>
        <taxon>Bacteroidota</taxon>
        <taxon>Chitinophagia</taxon>
        <taxon>Chitinophagales</taxon>
        <taxon>Chitinophagaceae</taxon>
        <taxon>Phnomibacter</taxon>
    </lineage>
</organism>